<dbReference type="EMBL" id="JXTB01000229">
    <property type="protein sequence ID" value="PON51752.1"/>
    <property type="molecule type" value="Genomic_DNA"/>
</dbReference>
<organism evidence="2 3">
    <name type="scientific">Parasponia andersonii</name>
    <name type="common">Sponia andersonii</name>
    <dbReference type="NCBI Taxonomy" id="3476"/>
    <lineage>
        <taxon>Eukaryota</taxon>
        <taxon>Viridiplantae</taxon>
        <taxon>Streptophyta</taxon>
        <taxon>Embryophyta</taxon>
        <taxon>Tracheophyta</taxon>
        <taxon>Spermatophyta</taxon>
        <taxon>Magnoliopsida</taxon>
        <taxon>eudicotyledons</taxon>
        <taxon>Gunneridae</taxon>
        <taxon>Pentapetalae</taxon>
        <taxon>rosids</taxon>
        <taxon>fabids</taxon>
        <taxon>Rosales</taxon>
        <taxon>Cannabaceae</taxon>
        <taxon>Parasponia</taxon>
    </lineage>
</organism>
<sequence>MQPGKGKRNSNPSPNHRAVLSPKTQCRSRLSFPFHKPNVHAAVISEGGPVGIGAVIRDHADSFIAAMGSLNIHVLQCRHGLSSGSSRTY</sequence>
<accession>A0A2P5BSH3</accession>
<dbReference type="Proteomes" id="UP000237105">
    <property type="component" value="Unassembled WGS sequence"/>
</dbReference>
<name>A0A2P5BSH3_PARAD</name>
<evidence type="ECO:0000313" key="3">
    <source>
        <dbReference type="Proteomes" id="UP000237105"/>
    </source>
</evidence>
<dbReference type="OrthoDB" id="10431778at2759"/>
<comment type="caution">
    <text evidence="2">The sequence shown here is derived from an EMBL/GenBank/DDBJ whole genome shotgun (WGS) entry which is preliminary data.</text>
</comment>
<keyword evidence="3" id="KW-1185">Reference proteome</keyword>
<evidence type="ECO:0000256" key="1">
    <source>
        <dbReference type="SAM" id="MobiDB-lite"/>
    </source>
</evidence>
<protein>
    <submittedName>
        <fullName evidence="2">Uncharacterized protein</fullName>
    </submittedName>
</protein>
<evidence type="ECO:0000313" key="2">
    <source>
        <dbReference type="EMBL" id="PON51752.1"/>
    </source>
</evidence>
<dbReference type="AlphaFoldDB" id="A0A2P5BSH3"/>
<gene>
    <name evidence="2" type="ORF">PanWU01x14_214520</name>
</gene>
<reference evidence="3" key="1">
    <citation type="submission" date="2016-06" db="EMBL/GenBank/DDBJ databases">
        <title>Parallel loss of symbiosis genes in relatives of nitrogen-fixing non-legume Parasponia.</title>
        <authorList>
            <person name="Van Velzen R."/>
            <person name="Holmer R."/>
            <person name="Bu F."/>
            <person name="Rutten L."/>
            <person name="Van Zeijl A."/>
            <person name="Liu W."/>
            <person name="Santuari L."/>
            <person name="Cao Q."/>
            <person name="Sharma T."/>
            <person name="Shen D."/>
            <person name="Roswanjaya Y."/>
            <person name="Wardhani T."/>
            <person name="Kalhor M.S."/>
            <person name="Jansen J."/>
            <person name="Van den Hoogen J."/>
            <person name="Gungor B."/>
            <person name="Hartog M."/>
            <person name="Hontelez J."/>
            <person name="Verver J."/>
            <person name="Yang W.-C."/>
            <person name="Schijlen E."/>
            <person name="Repin R."/>
            <person name="Schilthuizen M."/>
            <person name="Schranz E."/>
            <person name="Heidstra R."/>
            <person name="Miyata K."/>
            <person name="Fedorova E."/>
            <person name="Kohlen W."/>
            <person name="Bisseling T."/>
            <person name="Smit S."/>
            <person name="Geurts R."/>
        </authorList>
    </citation>
    <scope>NUCLEOTIDE SEQUENCE [LARGE SCALE GENOMIC DNA]</scope>
    <source>
        <strain evidence="3">cv. WU1-14</strain>
    </source>
</reference>
<feature type="region of interest" description="Disordered" evidence="1">
    <location>
        <begin position="1"/>
        <end position="22"/>
    </location>
</feature>
<proteinExistence type="predicted"/>